<name>A0AAW6RI63_9BURK</name>
<evidence type="ECO:0000256" key="1">
    <source>
        <dbReference type="SAM" id="MobiDB-lite"/>
    </source>
</evidence>
<gene>
    <name evidence="2" type="ORF">QB898_05830</name>
</gene>
<comment type="caution">
    <text evidence="2">The sequence shown here is derived from an EMBL/GenBank/DDBJ whole genome shotgun (WGS) entry which is preliminary data.</text>
</comment>
<feature type="compositionally biased region" description="Basic and acidic residues" evidence="1">
    <location>
        <begin position="556"/>
        <end position="577"/>
    </location>
</feature>
<proteinExistence type="predicted"/>
<accession>A0AAW6RI63</accession>
<evidence type="ECO:0008006" key="4">
    <source>
        <dbReference type="Google" id="ProtNLM"/>
    </source>
</evidence>
<keyword evidence="3" id="KW-1185">Reference proteome</keyword>
<evidence type="ECO:0000313" key="2">
    <source>
        <dbReference type="EMBL" id="MDG9699245.1"/>
    </source>
</evidence>
<dbReference type="Proteomes" id="UP001237156">
    <property type="component" value="Unassembled WGS sequence"/>
</dbReference>
<dbReference type="EMBL" id="JARVII010000009">
    <property type="protein sequence ID" value="MDG9699245.1"/>
    <property type="molecule type" value="Genomic_DNA"/>
</dbReference>
<sequence length="1166" mass="122897">MPLLNGDIAIARSAQMSDTAAGGGPPTAQLLPDGASNAIVPDLSEDARVGGLVEIRHLHGVLRNTDTDPLTGANIILAEPPDDPSVSITLVPTRNTFARRPDIERLIEATSVPGAEFSGFLLENHVTGQRSLQLGQRPGAEPPGVNTTLVLIADEGNPGERVQYVRVRRVTTAQATFTEALGQGNYADYPIQIATCELFSPLSHDFAGSPPNRLYAWQTGKTRVRRVTASDAGTFYSASRLVQPAAAGDLTLKVASIYTQLVPGTRTETPLTDQRPGAARTVELQDAVGKLQVQAASHTARIMVTEATRGYTYTWRLKPTPAPGSIAVSYLVMGTWYTLLDDGAGQLTGSGSGAVSYHSGALSVTLTALPDLGSPVIVSWADTAPYVNACAAGPLVAGSAPAFSLALEAGGQAEGSVIKWASGGQQRQAVCDAAGNLSGDATGKLMPAVGQLFIRPALWPDAGAAFELTMQQRATASKSFASVAVDAGGFAQLVLDEEPAPGSVVVEWYTAQRVSSSSGSNLGGTSIVRGHVGRHLAPGGRYFYAHDKTTTATRGSKTERSSSDTRVARHTASDDGAGHFADGLGQIDYAGKTLTLRMVTKGGSTEGYQSDYDEADAFSIAGWPAPPTAGDTRKGGAWGNTALAEEVLAASTVLVRYTPASAAARQQTATVPARQIGVNLRQQGSDPIVPGSVRFSWMGHDYSDANGLLYRDRTATDPGVQCGKVDYVDGAALIDDWASGDDPGTLTIRRLWTRKSRSTTGVIHGRTATAPIRPGGLTLTAVDMAGDTITAQVDDQGKIASDLAWGHMDFATGAFVIMFGQFVADTALTDAERAEWWYKAADVGKVQPGKIWRPRPVDPTTLRYDAVAYTYLPVDSTLMGLTPERLPPDGRMPFIRAGDYAVIGQTVTGAPFVAVAGNTYNTGLTRLSSIDVLGADGSGQLRDGYTVDLDAGTVTFNNVAGWPAQVVVRARIEVYRRVADVRIDGTVRLTTPLGHDFPAGSVLSTALRFGNKGAHVIRLFDQRAWSGKWLDTREGDDATGNYDDTGYPVAVNNRGAITERWALRLRADGQTFDLIGEHLGQIASGTINADFAPTNPNAGTPYFVLKAAGWGSGWTAGNVLFVHTVGAEMPFAFIRSTSPGSPTAPDYHALLAVRGSADRPPSTPYP</sequence>
<organism evidence="2 3">
    <name type="scientific">Ottowia cancrivicina</name>
    <dbReference type="NCBI Taxonomy" id="3040346"/>
    <lineage>
        <taxon>Bacteria</taxon>
        <taxon>Pseudomonadati</taxon>
        <taxon>Pseudomonadota</taxon>
        <taxon>Betaproteobacteria</taxon>
        <taxon>Burkholderiales</taxon>
        <taxon>Comamonadaceae</taxon>
        <taxon>Ottowia</taxon>
    </lineage>
</organism>
<dbReference type="AlphaFoldDB" id="A0AAW6RI63"/>
<protein>
    <recommendedName>
        <fullName evidence="4">Tip attachment protein J domain-containing protein</fullName>
    </recommendedName>
</protein>
<evidence type="ECO:0000313" key="3">
    <source>
        <dbReference type="Proteomes" id="UP001237156"/>
    </source>
</evidence>
<dbReference type="RefSeq" id="WP_279524178.1">
    <property type="nucleotide sequence ID" value="NZ_JARVII010000009.1"/>
</dbReference>
<reference evidence="2 3" key="1">
    <citation type="submission" date="2023-04" db="EMBL/GenBank/DDBJ databases">
        <title>Ottowia paracancer sp. nov., isolated from human stomach.</title>
        <authorList>
            <person name="Song Y."/>
        </authorList>
    </citation>
    <scope>NUCLEOTIDE SEQUENCE [LARGE SCALE GENOMIC DNA]</scope>
    <source>
        <strain evidence="2 3">10c7w1</strain>
    </source>
</reference>
<feature type="region of interest" description="Disordered" evidence="1">
    <location>
        <begin position="547"/>
        <end position="577"/>
    </location>
</feature>